<proteinExistence type="predicted"/>
<keyword evidence="2" id="KW-1185">Reference proteome</keyword>
<dbReference type="Proteomes" id="UP000198598">
    <property type="component" value="Unassembled WGS sequence"/>
</dbReference>
<dbReference type="STRING" id="662367.SAMN05216167_107166"/>
<organism evidence="1 2">
    <name type="scientific">Spirosoma endophyticum</name>
    <dbReference type="NCBI Taxonomy" id="662367"/>
    <lineage>
        <taxon>Bacteria</taxon>
        <taxon>Pseudomonadati</taxon>
        <taxon>Bacteroidota</taxon>
        <taxon>Cytophagia</taxon>
        <taxon>Cytophagales</taxon>
        <taxon>Cytophagaceae</taxon>
        <taxon>Spirosoma</taxon>
    </lineage>
</organism>
<name>A0A1I1VMN2_9BACT</name>
<accession>A0A1I1VMN2</accession>
<dbReference type="RefSeq" id="WP_093829072.1">
    <property type="nucleotide sequence ID" value="NZ_FOLQ01000007.1"/>
</dbReference>
<reference evidence="1 2" key="1">
    <citation type="submission" date="2016-10" db="EMBL/GenBank/DDBJ databases">
        <authorList>
            <person name="de Groot N.N."/>
        </authorList>
    </citation>
    <scope>NUCLEOTIDE SEQUENCE [LARGE SCALE GENOMIC DNA]</scope>
    <source>
        <strain evidence="1 2">DSM 26130</strain>
    </source>
</reference>
<dbReference type="EMBL" id="FOLQ01000007">
    <property type="protein sequence ID" value="SFD81830.1"/>
    <property type="molecule type" value="Genomic_DNA"/>
</dbReference>
<evidence type="ECO:0000313" key="2">
    <source>
        <dbReference type="Proteomes" id="UP000198598"/>
    </source>
</evidence>
<evidence type="ECO:0000313" key="1">
    <source>
        <dbReference type="EMBL" id="SFD81830.1"/>
    </source>
</evidence>
<dbReference type="AlphaFoldDB" id="A0A1I1VMN2"/>
<dbReference type="OrthoDB" id="964489at2"/>
<sequence>MTPDKRLDQIELVLADVAQKTDRLIESNGQILEVALRTNANAELAAKGVTDLTIKVNQLAEGQVNLGSKTDLLAEGQADLRNITVDLRNKTNLLTQGQADLQTRPIRLPKDRPAYIEKQTLLLMIRLSYDRKCSKAFRK</sequence>
<protein>
    <submittedName>
        <fullName evidence="1">Uncharacterized protein</fullName>
    </submittedName>
</protein>
<gene>
    <name evidence="1" type="ORF">SAMN05216167_107166</name>
</gene>